<reference evidence="2 3" key="1">
    <citation type="submission" date="2021-11" db="EMBL/GenBank/DDBJ databases">
        <authorList>
            <person name="Oh E.-T."/>
            <person name="Kim S.-B."/>
        </authorList>
    </citation>
    <scope>NUCLEOTIDE SEQUENCE [LARGE SCALE GENOMIC DNA]</scope>
    <source>
        <strain evidence="2 3">MMS20-SJTN17</strain>
    </source>
</reference>
<accession>A0ABS8KL67</accession>
<name>A0ABS8KL67_9BURK</name>
<evidence type="ECO:0000313" key="3">
    <source>
        <dbReference type="Proteomes" id="UP001430614"/>
    </source>
</evidence>
<proteinExistence type="predicted"/>
<sequence length="237" mass="26297">MNGFSNKNSYGFKTDENEEWFEVHSGAVTNTNPGSMVYVTIDTRPICQNMTNAEFRKEVMALRDIAVKLIERRIGELNSWDANAQARTKDWFGRSDLTARDVLQTALPKLKRVIAGLQPKNIRRASPELDATLGCVPRTNAASEEIARVCAPDVATHTICVNPKFCTLPATDMFGESKLGSLIHEATHFVDTFGSLDKMYGFNSYMKIWAAANPDLAIINADSIALYVSYGEEAHRA</sequence>
<comment type="caution">
    <text evidence="2">The sequence shown here is derived from an EMBL/GenBank/DDBJ whole genome shotgun (WGS) entry which is preliminary data.</text>
</comment>
<dbReference type="InterPro" id="IPR034108">
    <property type="entry name" value="Pept_M35-like_proteobacteria"/>
</dbReference>
<evidence type="ECO:0000313" key="2">
    <source>
        <dbReference type="EMBL" id="MCC8405188.1"/>
    </source>
</evidence>
<dbReference type="SUPFAM" id="SSF55486">
    <property type="entry name" value="Metalloproteases ('zincins'), catalytic domain"/>
    <property type="match status" value="1"/>
</dbReference>
<dbReference type="SMART" id="SM01351">
    <property type="entry name" value="Aspzincin_M35"/>
    <property type="match status" value="1"/>
</dbReference>
<evidence type="ECO:0000259" key="1">
    <source>
        <dbReference type="SMART" id="SM01351"/>
    </source>
</evidence>
<dbReference type="Gene3D" id="3.40.390.10">
    <property type="entry name" value="Collagenase (Catalytic Domain)"/>
    <property type="match status" value="1"/>
</dbReference>
<dbReference type="RefSeq" id="WP_230563962.1">
    <property type="nucleotide sequence ID" value="NZ_JAJITC010000017.1"/>
</dbReference>
<protein>
    <recommendedName>
        <fullName evidence="1">Lysine-specific metallo-endopeptidase domain-containing protein</fullName>
    </recommendedName>
</protein>
<gene>
    <name evidence="2" type="ORF">LJ655_25485</name>
</gene>
<dbReference type="Pfam" id="PF14521">
    <property type="entry name" value="Aspzincin_M35"/>
    <property type="match status" value="1"/>
</dbReference>
<dbReference type="EMBL" id="JAJITC010000017">
    <property type="protein sequence ID" value="MCC8405188.1"/>
    <property type="molecule type" value="Genomic_DNA"/>
</dbReference>
<organism evidence="2 3">
    <name type="scientific">Paraburkholderia translucens</name>
    <dbReference type="NCBI Taxonomy" id="2886945"/>
    <lineage>
        <taxon>Bacteria</taxon>
        <taxon>Pseudomonadati</taxon>
        <taxon>Pseudomonadota</taxon>
        <taxon>Betaproteobacteria</taxon>
        <taxon>Burkholderiales</taxon>
        <taxon>Burkholderiaceae</taxon>
        <taxon>Paraburkholderia</taxon>
    </lineage>
</organism>
<dbReference type="CDD" id="cd11007">
    <property type="entry name" value="M35_like_1"/>
    <property type="match status" value="1"/>
</dbReference>
<dbReference type="InterPro" id="IPR029463">
    <property type="entry name" value="Lys_MEP"/>
</dbReference>
<dbReference type="InterPro" id="IPR024079">
    <property type="entry name" value="MetalloPept_cat_dom_sf"/>
</dbReference>
<feature type="domain" description="Lysine-specific metallo-endopeptidase" evidence="1">
    <location>
        <begin position="75"/>
        <end position="229"/>
    </location>
</feature>
<dbReference type="Proteomes" id="UP001430614">
    <property type="component" value="Unassembled WGS sequence"/>
</dbReference>
<keyword evidence="3" id="KW-1185">Reference proteome</keyword>